<dbReference type="InterPro" id="IPR000073">
    <property type="entry name" value="AB_hydrolase_1"/>
</dbReference>
<proteinExistence type="predicted"/>
<dbReference type="InParanoid" id="A0A0C2WS30"/>
<dbReference type="Gene3D" id="3.40.50.1820">
    <property type="entry name" value="alpha/beta hydrolase"/>
    <property type="match status" value="1"/>
</dbReference>
<reference evidence="2 3" key="1">
    <citation type="submission" date="2014-04" db="EMBL/GenBank/DDBJ databases">
        <title>Evolutionary Origins and Diversification of the Mycorrhizal Mutualists.</title>
        <authorList>
            <consortium name="DOE Joint Genome Institute"/>
            <consortium name="Mycorrhizal Genomics Consortium"/>
            <person name="Kohler A."/>
            <person name="Kuo A."/>
            <person name="Nagy L.G."/>
            <person name="Floudas D."/>
            <person name="Copeland A."/>
            <person name="Barry K.W."/>
            <person name="Cichocki N."/>
            <person name="Veneault-Fourrey C."/>
            <person name="LaButti K."/>
            <person name="Lindquist E.A."/>
            <person name="Lipzen A."/>
            <person name="Lundell T."/>
            <person name="Morin E."/>
            <person name="Murat C."/>
            <person name="Riley R."/>
            <person name="Ohm R."/>
            <person name="Sun H."/>
            <person name="Tunlid A."/>
            <person name="Henrissat B."/>
            <person name="Grigoriev I.V."/>
            <person name="Hibbett D.S."/>
            <person name="Martin F."/>
        </authorList>
    </citation>
    <scope>NUCLEOTIDE SEQUENCE [LARGE SCALE GENOMIC DNA]</scope>
    <source>
        <strain evidence="2 3">Koide BX008</strain>
    </source>
</reference>
<dbReference type="InterPro" id="IPR029058">
    <property type="entry name" value="AB_hydrolase_fold"/>
</dbReference>
<dbReference type="SUPFAM" id="SSF53474">
    <property type="entry name" value="alpha/beta-Hydrolases"/>
    <property type="match status" value="1"/>
</dbReference>
<dbReference type="Pfam" id="PF12697">
    <property type="entry name" value="Abhydrolase_6"/>
    <property type="match status" value="1"/>
</dbReference>
<evidence type="ECO:0000313" key="3">
    <source>
        <dbReference type="Proteomes" id="UP000054549"/>
    </source>
</evidence>
<feature type="domain" description="AB hydrolase-1" evidence="1">
    <location>
        <begin position="29"/>
        <end position="325"/>
    </location>
</feature>
<dbReference type="Proteomes" id="UP000054549">
    <property type="component" value="Unassembled WGS sequence"/>
</dbReference>
<evidence type="ECO:0000313" key="2">
    <source>
        <dbReference type="EMBL" id="KIL59531.1"/>
    </source>
</evidence>
<dbReference type="AlphaFoldDB" id="A0A0C2WS30"/>
<accession>A0A0C2WS30</accession>
<name>A0A0C2WS30_AMAMK</name>
<protein>
    <recommendedName>
        <fullName evidence="1">AB hydrolase-1 domain-containing protein</fullName>
    </recommendedName>
</protein>
<dbReference type="OrthoDB" id="94039at2759"/>
<dbReference type="STRING" id="946122.A0A0C2WS30"/>
<organism evidence="2 3">
    <name type="scientific">Amanita muscaria (strain Koide BX008)</name>
    <dbReference type="NCBI Taxonomy" id="946122"/>
    <lineage>
        <taxon>Eukaryota</taxon>
        <taxon>Fungi</taxon>
        <taxon>Dikarya</taxon>
        <taxon>Basidiomycota</taxon>
        <taxon>Agaricomycotina</taxon>
        <taxon>Agaricomycetes</taxon>
        <taxon>Agaricomycetidae</taxon>
        <taxon>Agaricales</taxon>
        <taxon>Pluteineae</taxon>
        <taxon>Amanitaceae</taxon>
        <taxon>Amanita</taxon>
    </lineage>
</organism>
<dbReference type="EMBL" id="KN818314">
    <property type="protein sequence ID" value="KIL59531.1"/>
    <property type="molecule type" value="Genomic_DNA"/>
</dbReference>
<evidence type="ECO:0000259" key="1">
    <source>
        <dbReference type="Pfam" id="PF12697"/>
    </source>
</evidence>
<dbReference type="HOGENOM" id="CLU_032490_1_0_1"/>
<keyword evidence="3" id="KW-1185">Reference proteome</keyword>
<gene>
    <name evidence="2" type="ORF">M378DRAFT_169193</name>
</gene>
<sequence>MVLWICVNRYYKVDAGKRKESNKRGLTLFFAHAVGFVKEIWEPTIKHLLASSSDLIDEIWTWEAIQHGDSAPVNEKQLSCLYDWIDNGRDILNFFAYYIPSSPSSTPLPVHLPRVHESVSRERNDQGLSERKIVAIGHSFGGCTSALAALTNPDLFFCLILLDPVIVRPLGPGEKDDYAGDYVVGALLRRDTWKSKSEAIGLLKKIPFFSSWDPGSLEVYAECGLTGIIDEKGNELVKLKAPSLQEAVVFSSIQTQMEVYARLPTLDDKIKLRWVMPGRIDPDDLVGPPGATQQRVWLRPINSSNVRIPNAGHLIPHEAPRELADEIRDILQETEIRTKL</sequence>